<evidence type="ECO:0000313" key="2">
    <source>
        <dbReference type="Proteomes" id="UP001154322"/>
    </source>
</evidence>
<keyword evidence="2" id="KW-1185">Reference proteome</keyword>
<reference evidence="1" key="1">
    <citation type="submission" date="2022-06" db="EMBL/GenBank/DDBJ databases">
        <authorList>
            <person name="Dietemann V."/>
            <person name="Ory F."/>
            <person name="Dainat B."/>
            <person name="Oberhansli S."/>
        </authorList>
    </citation>
    <scope>NUCLEOTIDE SEQUENCE</scope>
    <source>
        <strain evidence="1">Ena-SAMPLE-TAB-26-04-2022-14:26:32:270-5432</strain>
    </source>
</reference>
<protein>
    <submittedName>
        <fullName evidence="1">Uncharacterized protein</fullName>
    </submittedName>
</protein>
<proteinExistence type="predicted"/>
<gene>
    <name evidence="1" type="ORF">WJ0W_003468</name>
</gene>
<evidence type="ECO:0000313" key="1">
    <source>
        <dbReference type="EMBL" id="CAH8246232.1"/>
    </source>
</evidence>
<sequence>MTKLRLKARVAAAQPPHFLHLTARCSANNSRCSGGRLGGGMGTLFPDSGKRRLGRQLRRCHVGCRSGNGQLLRQLPLKRSIKHRAR</sequence>
<comment type="caution">
    <text evidence="1">The sequence shown here is derived from an EMBL/GenBank/DDBJ whole genome shotgun (WGS) entry which is preliminary data.</text>
</comment>
<dbReference type="RefSeq" id="WP_213429355.1">
    <property type="nucleotide sequence ID" value="NZ_AP031286.1"/>
</dbReference>
<dbReference type="EMBL" id="CALYLO010000004">
    <property type="protein sequence ID" value="CAH8246232.1"/>
    <property type="molecule type" value="Genomic_DNA"/>
</dbReference>
<name>A0ABN8U921_9BACL</name>
<organism evidence="1 2">
    <name type="scientific">Paenibacillus melissococcoides</name>
    <dbReference type="NCBI Taxonomy" id="2912268"/>
    <lineage>
        <taxon>Bacteria</taxon>
        <taxon>Bacillati</taxon>
        <taxon>Bacillota</taxon>
        <taxon>Bacilli</taxon>
        <taxon>Bacillales</taxon>
        <taxon>Paenibacillaceae</taxon>
        <taxon>Paenibacillus</taxon>
    </lineage>
</organism>
<dbReference type="Proteomes" id="UP001154322">
    <property type="component" value="Unassembled WGS sequence"/>
</dbReference>
<accession>A0ABN8U921</accession>